<dbReference type="AlphaFoldDB" id="A0AAE1B388"/>
<evidence type="ECO:0000256" key="1">
    <source>
        <dbReference type="SAM" id="MobiDB-lite"/>
    </source>
</evidence>
<evidence type="ECO:0000313" key="3">
    <source>
        <dbReference type="Proteomes" id="UP001283361"/>
    </source>
</evidence>
<reference evidence="2" key="1">
    <citation type="journal article" date="2023" name="G3 (Bethesda)">
        <title>A reference genome for the long-term kleptoplast-retaining sea slug Elysia crispata morphotype clarki.</title>
        <authorList>
            <person name="Eastman K.E."/>
            <person name="Pendleton A.L."/>
            <person name="Shaikh M.A."/>
            <person name="Suttiyut T."/>
            <person name="Ogas R."/>
            <person name="Tomko P."/>
            <person name="Gavelis G."/>
            <person name="Widhalm J.R."/>
            <person name="Wisecaver J.H."/>
        </authorList>
    </citation>
    <scope>NUCLEOTIDE SEQUENCE</scope>
    <source>
        <strain evidence="2">ECLA1</strain>
    </source>
</reference>
<gene>
    <name evidence="2" type="ORF">RRG08_063354</name>
</gene>
<name>A0AAE1B388_9GAST</name>
<protein>
    <submittedName>
        <fullName evidence="2">Uncharacterized protein</fullName>
    </submittedName>
</protein>
<comment type="caution">
    <text evidence="2">The sequence shown here is derived from an EMBL/GenBank/DDBJ whole genome shotgun (WGS) entry which is preliminary data.</text>
</comment>
<evidence type="ECO:0000313" key="2">
    <source>
        <dbReference type="EMBL" id="KAK3798340.1"/>
    </source>
</evidence>
<organism evidence="2 3">
    <name type="scientific">Elysia crispata</name>
    <name type="common">lettuce slug</name>
    <dbReference type="NCBI Taxonomy" id="231223"/>
    <lineage>
        <taxon>Eukaryota</taxon>
        <taxon>Metazoa</taxon>
        <taxon>Spiralia</taxon>
        <taxon>Lophotrochozoa</taxon>
        <taxon>Mollusca</taxon>
        <taxon>Gastropoda</taxon>
        <taxon>Heterobranchia</taxon>
        <taxon>Euthyneura</taxon>
        <taxon>Panpulmonata</taxon>
        <taxon>Sacoglossa</taxon>
        <taxon>Placobranchoidea</taxon>
        <taxon>Plakobranchidae</taxon>
        <taxon>Elysia</taxon>
    </lineage>
</organism>
<accession>A0AAE1B388</accession>
<proteinExistence type="predicted"/>
<sequence>MVSFPQGSVKGQHDTCSTREGQGTAYDLFQKEIFEGSSGTVSTRRFRGEHGANFIKKRLRTFQNFILGVYEKSAKNTLTSDLILVFLKPPRASLALPSDSAYLPARVPDAAGAAENSGSQDDPRLGLVTPYQGLWSARRWHTAHLSLICRPFPQYSEPLIYRLLETAKTSSPVSHNSKNNWLELFLRQGRDRSRPFCSLTPRNRKEVIISNRRCHGCRCLDDAEVDREGWEPTAVMALPEPLAKEQTIRQERGGAGGQRREGRKLTMIFQTGQCTMKLKTIRQGTPGGGPRQTKQVASSIEIEFDNTQSAVPEYKCLVSNWLS</sequence>
<dbReference type="EMBL" id="JAWDGP010000692">
    <property type="protein sequence ID" value="KAK3798340.1"/>
    <property type="molecule type" value="Genomic_DNA"/>
</dbReference>
<keyword evidence="3" id="KW-1185">Reference proteome</keyword>
<dbReference type="Proteomes" id="UP001283361">
    <property type="component" value="Unassembled WGS sequence"/>
</dbReference>
<feature type="region of interest" description="Disordered" evidence="1">
    <location>
        <begin position="1"/>
        <end position="20"/>
    </location>
</feature>